<feature type="signal peptide" evidence="1">
    <location>
        <begin position="1"/>
        <end position="22"/>
    </location>
</feature>
<evidence type="ECO:0000313" key="3">
    <source>
        <dbReference type="Proteomes" id="UP000199310"/>
    </source>
</evidence>
<reference evidence="3" key="1">
    <citation type="submission" date="2016-10" db="EMBL/GenBank/DDBJ databases">
        <authorList>
            <person name="Varghese N."/>
            <person name="Submissions S."/>
        </authorList>
    </citation>
    <scope>NUCLEOTIDE SEQUENCE [LARGE SCALE GENOMIC DNA]</scope>
    <source>
        <strain evidence="3">DSM 3695</strain>
    </source>
</reference>
<keyword evidence="1" id="KW-0732">Signal</keyword>
<gene>
    <name evidence="2" type="ORF">SAMN04488122_5763</name>
</gene>
<organism evidence="2 3">
    <name type="scientific">Chitinophaga arvensicola</name>
    <dbReference type="NCBI Taxonomy" id="29529"/>
    <lineage>
        <taxon>Bacteria</taxon>
        <taxon>Pseudomonadati</taxon>
        <taxon>Bacteroidota</taxon>
        <taxon>Chitinophagia</taxon>
        <taxon>Chitinophagales</taxon>
        <taxon>Chitinophagaceae</taxon>
        <taxon>Chitinophaga</taxon>
    </lineage>
</organism>
<protein>
    <submittedName>
        <fullName evidence="2">Uncharacterized protein</fullName>
    </submittedName>
</protein>
<evidence type="ECO:0000313" key="2">
    <source>
        <dbReference type="EMBL" id="SEW53923.1"/>
    </source>
</evidence>
<dbReference type="Proteomes" id="UP000199310">
    <property type="component" value="Unassembled WGS sequence"/>
</dbReference>
<accession>A0A1I0SB59</accession>
<dbReference type="OrthoDB" id="681096at2"/>
<dbReference type="RefSeq" id="WP_089901344.1">
    <property type="nucleotide sequence ID" value="NZ_FOJG01000002.1"/>
</dbReference>
<proteinExistence type="predicted"/>
<evidence type="ECO:0000256" key="1">
    <source>
        <dbReference type="SAM" id="SignalP"/>
    </source>
</evidence>
<sequence length="89" mass="9498">MKQAKFSLITLALLAIVGAALAFKASRNFMTFYKYTTSVINGKVTGVCDQNMTIQDRLKTTSVGGVITTFSSSPAINVTTCTARVIADL</sequence>
<keyword evidence="3" id="KW-1185">Reference proteome</keyword>
<feature type="chain" id="PRO_5011480889" evidence="1">
    <location>
        <begin position="23"/>
        <end position="89"/>
    </location>
</feature>
<dbReference type="EMBL" id="FOJG01000002">
    <property type="protein sequence ID" value="SEW53923.1"/>
    <property type="molecule type" value="Genomic_DNA"/>
</dbReference>
<dbReference type="AlphaFoldDB" id="A0A1I0SB59"/>
<name>A0A1I0SB59_9BACT</name>